<evidence type="ECO:0000256" key="2">
    <source>
        <dbReference type="ARBA" id="ARBA00006533"/>
    </source>
</evidence>
<dbReference type="InterPro" id="IPR016024">
    <property type="entry name" value="ARM-type_fold"/>
</dbReference>
<reference evidence="13" key="1">
    <citation type="submission" date="2012-12" db="EMBL/GenBank/DDBJ databases">
        <authorList>
            <person name="Hellsten U."/>
            <person name="Grimwood J."/>
            <person name="Chapman J.A."/>
            <person name="Shapiro H."/>
            <person name="Aerts A."/>
            <person name="Otillar R.P."/>
            <person name="Terry A.Y."/>
            <person name="Boore J.L."/>
            <person name="Simakov O."/>
            <person name="Marletaz F."/>
            <person name="Cho S.-J."/>
            <person name="Edsinger-Gonzales E."/>
            <person name="Havlak P."/>
            <person name="Kuo D.-H."/>
            <person name="Larsson T."/>
            <person name="Lv J."/>
            <person name="Arendt D."/>
            <person name="Savage R."/>
            <person name="Osoegawa K."/>
            <person name="de Jong P."/>
            <person name="Lindberg D.R."/>
            <person name="Seaver E.C."/>
            <person name="Weisblat D.A."/>
            <person name="Putnam N.H."/>
            <person name="Grigoriev I.V."/>
            <person name="Rokhsar D.S."/>
        </authorList>
    </citation>
    <scope>NUCLEOTIDE SEQUENCE</scope>
    <source>
        <strain evidence="13">I ESC-2004</strain>
    </source>
</reference>
<dbReference type="InterPro" id="IPR011989">
    <property type="entry name" value="ARM-like"/>
</dbReference>
<dbReference type="PANTHER" id="PTHR14418">
    <property type="entry name" value="CONDENSIN COMPLEX SUBUNIT 3-RELATED"/>
    <property type="match status" value="1"/>
</dbReference>
<evidence type="ECO:0000256" key="5">
    <source>
        <dbReference type="ARBA" id="ARBA00022776"/>
    </source>
</evidence>
<evidence type="ECO:0000256" key="7">
    <source>
        <dbReference type="ARBA" id="ARBA00023306"/>
    </source>
</evidence>
<dbReference type="InterPro" id="IPR001943">
    <property type="entry name" value="UVR_dom"/>
</dbReference>
<dbReference type="GO" id="GO:0051301">
    <property type="term" value="P:cell division"/>
    <property type="evidence" value="ECO:0007669"/>
    <property type="project" value="UniProtKB-KW"/>
</dbReference>
<evidence type="ECO:0000256" key="1">
    <source>
        <dbReference type="ARBA" id="ARBA00004286"/>
    </source>
</evidence>
<comment type="subcellular location">
    <subcellularLocation>
        <location evidence="1">Chromosome</location>
    </subcellularLocation>
</comment>
<feature type="domain" description="UVR" evidence="10">
    <location>
        <begin position="470"/>
        <end position="505"/>
    </location>
</feature>
<keyword evidence="6" id="KW-0226">DNA condensation</keyword>
<keyword evidence="5" id="KW-0498">Mitosis</keyword>
<proteinExistence type="inferred from homology"/>
<feature type="coiled-coil region" evidence="8">
    <location>
        <begin position="428"/>
        <end position="512"/>
    </location>
</feature>
<feature type="region of interest" description="Disordered" evidence="9">
    <location>
        <begin position="913"/>
        <end position="969"/>
    </location>
</feature>
<evidence type="ECO:0000313" key="12">
    <source>
        <dbReference type="EnsemblMetazoa" id="CapteP225765"/>
    </source>
</evidence>
<sequence length="969" mass="109525">MPVVSVRSVFEDCQGGMHGHAKLIKTLGKIYHAKKEDPTEDEEDDEMPGFLLKLFDFLLEHHGACDKAVRFRCCQIINKLLSNLGDDAQIDDDLYDRIYEGMLQRLKDKIPVVRQHAVLALSRLQDPTDNACPVIDAYIFLLGCDNNPEVRRSVLSCIAASTKTLPSILERTRDVKDLVRRLAYQSFFDLNLKVIAEKIHIKALTIAQRVRILNEGLNDRSDPVREACTGKLLQTWLLNFSGNILELLQSLDVENSMDMCRKMLKLLFKKSPSCDLLANFDLVDENLCIPIEKLNCESALYWRCLTEHLRGLGSEGEEFMEKIIPTLSQYCAYVQGIHNEMKKEENLEQRLQNEFVLQQLLYLANLFDHSDEVGRRKLKDLLRELLMSESITETLVPCIMAIFISVTAGQENRITEIVEIITEIKDPLTVVETVLDEVQQRKRDLKSNLTRPFLSHALIGGSRPMMADIRVELNQKKEELEECIQQQKFEEAAELKLKIAQLQAQKDLLAQEASRPSTQEVRETKNDPATLLKCLTVACELLRSLNMSTLSPFLQTMVESLVLPGVQSVDPAVRNAAVLALGLACLLSADSAKQHLLLFMQIVHMDQEAVQASALKVIFDLLLTFGLDNFKIDETDEAKEEGEEMPRTASSLLSILIALLNSESAELRTVCAEGFAKLMLSWRLCSQNLLSRLILLWYNPVTEDDTRLRHCLGTFFPLYAFAAKRNQDVVEEAFLPTLRTLWKASPTSPLAEVNANNVTDFLVQLTNKRLRLEAQKNRTIVDEESCCHDNLATRLCNLALERPESFHNRSIGRILNQLELSLDNGIVTRDLFILSQQMIQVIKDKPCLKYIEKFQASLPSSAKENCPLEGAVSSIATAQKDAECTEATLMDVSSAPTVASSLLDSSDDDMFASPALIRRGRNKSSARTPLKNDPKRIRANLTQQIEEESEKPVRRVTRNRQPLCDRNDD</sequence>
<dbReference type="GO" id="GO:0000796">
    <property type="term" value="C:condensin complex"/>
    <property type="evidence" value="ECO:0007669"/>
    <property type="project" value="InterPro"/>
</dbReference>
<dbReference type="FunCoup" id="R7T6Y5">
    <property type="interactions" value="496"/>
</dbReference>
<dbReference type="GO" id="GO:0000793">
    <property type="term" value="C:condensed chromosome"/>
    <property type="evidence" value="ECO:0007669"/>
    <property type="project" value="TreeGrafter"/>
</dbReference>
<dbReference type="GO" id="GO:0005737">
    <property type="term" value="C:cytoplasm"/>
    <property type="evidence" value="ECO:0007669"/>
    <property type="project" value="TreeGrafter"/>
</dbReference>
<dbReference type="GO" id="GO:0007076">
    <property type="term" value="P:mitotic chromosome condensation"/>
    <property type="evidence" value="ECO:0007669"/>
    <property type="project" value="InterPro"/>
</dbReference>
<keyword evidence="13" id="KW-1185">Reference proteome</keyword>
<evidence type="ECO:0000256" key="3">
    <source>
        <dbReference type="ARBA" id="ARBA00022454"/>
    </source>
</evidence>
<name>R7T6Y5_CAPTE</name>
<dbReference type="EnsemblMetazoa" id="CapteT225765">
    <property type="protein sequence ID" value="CapteP225765"/>
    <property type="gene ID" value="CapteG225765"/>
</dbReference>
<dbReference type="InterPro" id="IPR025977">
    <property type="entry name" value="Cnd3_C"/>
</dbReference>
<keyword evidence="8" id="KW-0175">Coiled coil</keyword>
<dbReference type="Proteomes" id="UP000014760">
    <property type="component" value="Unassembled WGS sequence"/>
</dbReference>
<comment type="similarity">
    <text evidence="2">Belongs to the CND3 (condensin subunit 3) family.</text>
</comment>
<evidence type="ECO:0000313" key="11">
    <source>
        <dbReference type="EMBL" id="ELT89300.1"/>
    </source>
</evidence>
<evidence type="ECO:0000256" key="6">
    <source>
        <dbReference type="ARBA" id="ARBA00023067"/>
    </source>
</evidence>
<keyword evidence="4" id="KW-0132">Cell division</keyword>
<accession>R7T6Y5</accession>
<evidence type="ECO:0000256" key="4">
    <source>
        <dbReference type="ARBA" id="ARBA00022618"/>
    </source>
</evidence>
<dbReference type="EMBL" id="KB311417">
    <property type="protein sequence ID" value="ELT89300.1"/>
    <property type="molecule type" value="Genomic_DNA"/>
</dbReference>
<dbReference type="PANTHER" id="PTHR14418:SF5">
    <property type="entry name" value="CONDENSIN COMPLEX SUBUNIT 3"/>
    <property type="match status" value="1"/>
</dbReference>
<reference evidence="12" key="3">
    <citation type="submission" date="2015-06" db="UniProtKB">
        <authorList>
            <consortium name="EnsemblMetazoa"/>
        </authorList>
    </citation>
    <scope>IDENTIFICATION</scope>
</reference>
<dbReference type="EMBL" id="AMQN01003272">
    <property type="status" value="NOT_ANNOTATED_CDS"/>
    <property type="molecule type" value="Genomic_DNA"/>
</dbReference>
<keyword evidence="7" id="KW-0131">Cell cycle</keyword>
<protein>
    <recommendedName>
        <fullName evidence="10">UVR domain-containing protein</fullName>
    </recommendedName>
</protein>
<reference evidence="11 13" key="2">
    <citation type="journal article" date="2013" name="Nature">
        <title>Insights into bilaterian evolution from three spiralian genomes.</title>
        <authorList>
            <person name="Simakov O."/>
            <person name="Marletaz F."/>
            <person name="Cho S.J."/>
            <person name="Edsinger-Gonzales E."/>
            <person name="Havlak P."/>
            <person name="Hellsten U."/>
            <person name="Kuo D.H."/>
            <person name="Larsson T."/>
            <person name="Lv J."/>
            <person name="Arendt D."/>
            <person name="Savage R."/>
            <person name="Osoegawa K."/>
            <person name="de Jong P."/>
            <person name="Grimwood J."/>
            <person name="Chapman J.A."/>
            <person name="Shapiro H."/>
            <person name="Aerts A."/>
            <person name="Otillar R.P."/>
            <person name="Terry A.Y."/>
            <person name="Boore J.L."/>
            <person name="Grigoriev I.V."/>
            <person name="Lindberg D.R."/>
            <person name="Seaver E.C."/>
            <person name="Weisblat D.A."/>
            <person name="Putnam N.H."/>
            <person name="Rokhsar D.S."/>
        </authorList>
    </citation>
    <scope>NUCLEOTIDE SEQUENCE</scope>
    <source>
        <strain evidence="11 13">I ESC-2004</strain>
    </source>
</reference>
<dbReference type="PROSITE" id="PS50151">
    <property type="entry name" value="UVR"/>
    <property type="match status" value="1"/>
</dbReference>
<dbReference type="Pfam" id="PF12719">
    <property type="entry name" value="Cnd3"/>
    <property type="match status" value="1"/>
</dbReference>
<dbReference type="Gene3D" id="1.25.10.10">
    <property type="entry name" value="Leucine-rich Repeat Variant"/>
    <property type="match status" value="2"/>
</dbReference>
<dbReference type="STRING" id="283909.R7T6Y5"/>
<dbReference type="SUPFAM" id="SSF48371">
    <property type="entry name" value="ARM repeat"/>
    <property type="match status" value="1"/>
</dbReference>
<dbReference type="OrthoDB" id="27187at2759"/>
<gene>
    <name evidence="11" type="ORF">CAPTEDRAFT_225765</name>
</gene>
<keyword evidence="3" id="KW-0158">Chromosome</keyword>
<organism evidence="11">
    <name type="scientific">Capitella teleta</name>
    <name type="common">Polychaete worm</name>
    <dbReference type="NCBI Taxonomy" id="283909"/>
    <lineage>
        <taxon>Eukaryota</taxon>
        <taxon>Metazoa</taxon>
        <taxon>Spiralia</taxon>
        <taxon>Lophotrochozoa</taxon>
        <taxon>Annelida</taxon>
        <taxon>Polychaeta</taxon>
        <taxon>Sedentaria</taxon>
        <taxon>Scolecida</taxon>
        <taxon>Capitellidae</taxon>
        <taxon>Capitella</taxon>
    </lineage>
</organism>
<evidence type="ECO:0000256" key="8">
    <source>
        <dbReference type="SAM" id="Coils"/>
    </source>
</evidence>
<dbReference type="AlphaFoldDB" id="R7T6Y5"/>
<evidence type="ECO:0000256" key="9">
    <source>
        <dbReference type="SAM" id="MobiDB-lite"/>
    </source>
</evidence>
<evidence type="ECO:0000259" key="10">
    <source>
        <dbReference type="PROSITE" id="PS50151"/>
    </source>
</evidence>
<dbReference type="InterPro" id="IPR027165">
    <property type="entry name" value="CND3"/>
</dbReference>
<evidence type="ECO:0000313" key="13">
    <source>
        <dbReference type="Proteomes" id="UP000014760"/>
    </source>
</evidence>
<dbReference type="HOGENOM" id="CLU_004446_2_2_1"/>
<dbReference type="OMA" id="FRATQIT"/>